<reference evidence="8 9" key="1">
    <citation type="submission" date="2016-07" db="EMBL/GenBank/DDBJ databases">
        <title>Genome of Pelobium manganitolerans.</title>
        <authorList>
            <person name="Wu S."/>
            <person name="Wang G."/>
        </authorList>
    </citation>
    <scope>NUCLEOTIDE SEQUENCE [LARGE SCALE GENOMIC DNA]</scope>
    <source>
        <strain evidence="8 9">YS-25</strain>
    </source>
</reference>
<dbReference type="Pfam" id="PF00271">
    <property type="entry name" value="Helicase_C"/>
    <property type="match status" value="1"/>
</dbReference>
<evidence type="ECO:0000313" key="8">
    <source>
        <dbReference type="EMBL" id="RKD14275.1"/>
    </source>
</evidence>
<dbReference type="Pfam" id="PF03880">
    <property type="entry name" value="DbpA"/>
    <property type="match status" value="1"/>
</dbReference>
<comment type="similarity">
    <text evidence="5">Belongs to the DEAD box helicase family.</text>
</comment>
<dbReference type="AlphaFoldDB" id="A0A419S419"/>
<evidence type="ECO:0000256" key="5">
    <source>
        <dbReference type="ARBA" id="ARBA00038437"/>
    </source>
</evidence>
<keyword evidence="4" id="KW-0067">ATP-binding</keyword>
<keyword evidence="3 8" id="KW-0347">Helicase</keyword>
<dbReference type="InterPro" id="IPR005580">
    <property type="entry name" value="DbpA/CsdA_RNA-bd_dom"/>
</dbReference>
<dbReference type="GO" id="GO:0005829">
    <property type="term" value="C:cytosol"/>
    <property type="evidence" value="ECO:0007669"/>
    <property type="project" value="TreeGrafter"/>
</dbReference>
<dbReference type="PANTHER" id="PTHR47959:SF1">
    <property type="entry name" value="ATP-DEPENDENT RNA HELICASE DBPA"/>
    <property type="match status" value="1"/>
</dbReference>
<dbReference type="SMART" id="SM00487">
    <property type="entry name" value="DEXDc"/>
    <property type="match status" value="1"/>
</dbReference>
<dbReference type="Proteomes" id="UP000283433">
    <property type="component" value="Unassembled WGS sequence"/>
</dbReference>
<dbReference type="InterPro" id="IPR012677">
    <property type="entry name" value="Nucleotide-bd_a/b_plait_sf"/>
</dbReference>
<organism evidence="8 9">
    <name type="scientific">Pelobium manganitolerans</name>
    <dbReference type="NCBI Taxonomy" id="1842495"/>
    <lineage>
        <taxon>Bacteria</taxon>
        <taxon>Pseudomonadati</taxon>
        <taxon>Bacteroidota</taxon>
        <taxon>Sphingobacteriia</taxon>
        <taxon>Sphingobacteriales</taxon>
        <taxon>Sphingobacteriaceae</taxon>
        <taxon>Pelobium</taxon>
    </lineage>
</organism>
<dbReference type="InterPro" id="IPR001650">
    <property type="entry name" value="Helicase_C-like"/>
</dbReference>
<dbReference type="Gene3D" id="3.40.50.300">
    <property type="entry name" value="P-loop containing nucleotide triphosphate hydrolases"/>
    <property type="match status" value="2"/>
</dbReference>
<dbReference type="EMBL" id="MBTA01000026">
    <property type="protein sequence ID" value="RKD14275.1"/>
    <property type="molecule type" value="Genomic_DNA"/>
</dbReference>
<dbReference type="CDD" id="cd18787">
    <property type="entry name" value="SF2_C_DEAD"/>
    <property type="match status" value="1"/>
</dbReference>
<protein>
    <submittedName>
        <fullName evidence="8">Helicase</fullName>
    </submittedName>
</protein>
<feature type="domain" description="Helicase ATP-binding" evidence="6">
    <location>
        <begin position="26"/>
        <end position="194"/>
    </location>
</feature>
<evidence type="ECO:0000256" key="3">
    <source>
        <dbReference type="ARBA" id="ARBA00022806"/>
    </source>
</evidence>
<dbReference type="OrthoDB" id="9762011at2"/>
<dbReference type="InterPro" id="IPR011545">
    <property type="entry name" value="DEAD/DEAH_box_helicase_dom"/>
</dbReference>
<dbReference type="RefSeq" id="WP_120182275.1">
    <property type="nucleotide sequence ID" value="NZ_MBTA01000026.1"/>
</dbReference>
<keyword evidence="2" id="KW-0378">Hydrolase</keyword>
<dbReference type="GO" id="GO:0016787">
    <property type="term" value="F:hydrolase activity"/>
    <property type="evidence" value="ECO:0007669"/>
    <property type="project" value="UniProtKB-KW"/>
</dbReference>
<dbReference type="PROSITE" id="PS51192">
    <property type="entry name" value="HELICASE_ATP_BIND_1"/>
    <property type="match status" value="1"/>
</dbReference>
<gene>
    <name evidence="8" type="ORF">BCY91_07230</name>
</gene>
<dbReference type="GO" id="GO:0005524">
    <property type="term" value="F:ATP binding"/>
    <property type="evidence" value="ECO:0007669"/>
    <property type="project" value="UniProtKB-KW"/>
</dbReference>
<sequence>MEQLNHSQYLQRLNISSLNAMQLDAEKAIGTAKDVMILSSTGSGKTLAFLLPLIHRLKARQKTLQLLIVVPARELALQIEEVFRSLQSGFKATCVYGGHSVKTEELSLADTPSVVIGTPGKVSFHIRKGNINPTQVEYLVLDEFDKSLELGFQQEMELIFGDLSHLKQKIFTSATKPDRFPAFARSADLLEVNHLNAQATTQHLNLRVLHTASKNKLKLLIQLVAEQPLGPTIIFCNHREAADRVSDLLWDKGVANGIYHGGMDQPAREKALVKFRNGTHTALVTTDLASRGLDIPDVQQVIHYQIPFTEESFIHRNGRTARMKASGSAFLLLSDEEYKPDYIDAEVEEVEAHEIAEVEEQSHWATLYIAAGKKDKVNKIDIVGLLHKKALLQKEEIGRIEVYDHMSYVAIAKKQLSKVLRLLSKEKIKGKRYKIGADA</sequence>
<dbReference type="GO" id="GO:0003676">
    <property type="term" value="F:nucleic acid binding"/>
    <property type="evidence" value="ECO:0007669"/>
    <property type="project" value="InterPro"/>
</dbReference>
<name>A0A419S419_9SPHI</name>
<proteinExistence type="inferred from homology"/>
<comment type="caution">
    <text evidence="8">The sequence shown here is derived from an EMBL/GenBank/DDBJ whole genome shotgun (WGS) entry which is preliminary data.</text>
</comment>
<evidence type="ECO:0000256" key="1">
    <source>
        <dbReference type="ARBA" id="ARBA00022741"/>
    </source>
</evidence>
<dbReference type="InterPro" id="IPR027417">
    <property type="entry name" value="P-loop_NTPase"/>
</dbReference>
<keyword evidence="1" id="KW-0547">Nucleotide-binding</keyword>
<dbReference type="InterPro" id="IPR044742">
    <property type="entry name" value="DEAD/DEAH_RhlB"/>
</dbReference>
<feature type="domain" description="Helicase C-terminal" evidence="7">
    <location>
        <begin position="216"/>
        <end position="366"/>
    </location>
</feature>
<dbReference type="GO" id="GO:0003724">
    <property type="term" value="F:RNA helicase activity"/>
    <property type="evidence" value="ECO:0007669"/>
    <property type="project" value="TreeGrafter"/>
</dbReference>
<dbReference type="SMART" id="SM00490">
    <property type="entry name" value="HELICc"/>
    <property type="match status" value="1"/>
</dbReference>
<accession>A0A419S419</accession>
<evidence type="ECO:0000259" key="6">
    <source>
        <dbReference type="PROSITE" id="PS51192"/>
    </source>
</evidence>
<keyword evidence="9" id="KW-1185">Reference proteome</keyword>
<evidence type="ECO:0000256" key="4">
    <source>
        <dbReference type="ARBA" id="ARBA00022840"/>
    </source>
</evidence>
<dbReference type="SUPFAM" id="SSF52540">
    <property type="entry name" value="P-loop containing nucleoside triphosphate hydrolases"/>
    <property type="match status" value="1"/>
</dbReference>
<evidence type="ECO:0000313" key="9">
    <source>
        <dbReference type="Proteomes" id="UP000283433"/>
    </source>
</evidence>
<dbReference type="PANTHER" id="PTHR47959">
    <property type="entry name" value="ATP-DEPENDENT RNA HELICASE RHLE-RELATED"/>
    <property type="match status" value="1"/>
</dbReference>
<dbReference type="InterPro" id="IPR050079">
    <property type="entry name" value="DEAD_box_RNA_helicase"/>
</dbReference>
<dbReference type="PROSITE" id="PS51194">
    <property type="entry name" value="HELICASE_CTER"/>
    <property type="match status" value="1"/>
</dbReference>
<dbReference type="InterPro" id="IPR014001">
    <property type="entry name" value="Helicase_ATP-bd"/>
</dbReference>
<dbReference type="Gene3D" id="3.30.70.330">
    <property type="match status" value="1"/>
</dbReference>
<dbReference type="CDD" id="cd00268">
    <property type="entry name" value="DEADc"/>
    <property type="match status" value="1"/>
</dbReference>
<dbReference type="Pfam" id="PF00270">
    <property type="entry name" value="DEAD"/>
    <property type="match status" value="1"/>
</dbReference>
<evidence type="ECO:0000256" key="2">
    <source>
        <dbReference type="ARBA" id="ARBA00022801"/>
    </source>
</evidence>
<evidence type="ECO:0000259" key="7">
    <source>
        <dbReference type="PROSITE" id="PS51194"/>
    </source>
</evidence>